<keyword evidence="3" id="KW-0418">Kinase</keyword>
<evidence type="ECO:0000256" key="1">
    <source>
        <dbReference type="SAM" id="Phobius"/>
    </source>
</evidence>
<dbReference type="InterPro" id="IPR036890">
    <property type="entry name" value="HATPase_C_sf"/>
</dbReference>
<keyword evidence="1" id="KW-0472">Membrane</keyword>
<dbReference type="Pfam" id="PF14501">
    <property type="entry name" value="HATPase_c_5"/>
    <property type="match status" value="1"/>
</dbReference>
<reference evidence="3" key="1">
    <citation type="submission" date="2016-06" db="EMBL/GenBank/DDBJ databases">
        <authorList>
            <person name="Van Tyne D."/>
        </authorList>
    </citation>
    <scope>NUCLEOTIDE SEQUENCE</scope>
    <source>
        <strain evidence="3">JM9A</strain>
    </source>
</reference>
<keyword evidence="4" id="KW-1185">Reference proteome</keyword>
<evidence type="ECO:0000313" key="3">
    <source>
        <dbReference type="EMBL" id="MEO1780733.1"/>
    </source>
</evidence>
<feature type="transmembrane region" description="Helical" evidence="1">
    <location>
        <begin position="169"/>
        <end position="192"/>
    </location>
</feature>
<name>A0ABV0EY52_9ENTE</name>
<dbReference type="GO" id="GO:0016301">
    <property type="term" value="F:kinase activity"/>
    <property type="evidence" value="ECO:0007669"/>
    <property type="project" value="UniProtKB-KW"/>
</dbReference>
<feature type="transmembrane region" description="Helical" evidence="1">
    <location>
        <begin position="72"/>
        <end position="96"/>
    </location>
</feature>
<dbReference type="Proteomes" id="UP001429357">
    <property type="component" value="Unassembled WGS sequence"/>
</dbReference>
<keyword evidence="1" id="KW-1133">Transmembrane helix</keyword>
<sequence length="424" mass="48325">MNYLFLSFCSTIPVLPFLLNSRKKKHPFFLLAVFIGIFIFQNYTFPVVGTIATFLLIFVFLLSSERDLITAFIYSATFFLNNLALQIIVSPIISILSMKMEWWMIVIFQAGFYVFFQFSLSKLEVWFYEKYVDTEIVKIIIAMLALIGFLYSIWLNDLPGINAAESGNLLRITIIAALCAVFLFLLVVLFFAQRTILDRTKVAQEKVEMENSKIYYQELAKNAQQIRNFKHDFQNLCLGMELVIQKGEIDEISKYFEEYIEKPSRQLSTLAYNLSALERLTSVPLKSLLYAKLGTIDSKSVHLVIEIDDNIVFSESYLSNLIRGLGIILDNALEELAFLGGGELNIGVKQNDTDIQLTVENSCRKNLPPLYELQSVGYSTKGSNRGLGLASLENCLSEFPFLLRTQISSERFIQVIIIEGSETK</sequence>
<evidence type="ECO:0000313" key="4">
    <source>
        <dbReference type="Proteomes" id="UP001429357"/>
    </source>
</evidence>
<gene>
    <name evidence="3" type="ORF">BAU18_000284</name>
</gene>
<dbReference type="EMBL" id="MAEI02000001">
    <property type="protein sequence ID" value="MEO1780733.1"/>
    <property type="molecule type" value="Genomic_DNA"/>
</dbReference>
<dbReference type="PANTHER" id="PTHR40448">
    <property type="entry name" value="TWO-COMPONENT SENSOR HISTIDINE KINASE"/>
    <property type="match status" value="1"/>
</dbReference>
<proteinExistence type="predicted"/>
<protein>
    <submittedName>
        <fullName evidence="3">Two-component system, LytTR family, sensor histidine kinase AgrC</fullName>
    </submittedName>
</protein>
<keyword evidence="3" id="KW-0808">Transferase</keyword>
<comment type="caution">
    <text evidence="3">The sequence shown here is derived from an EMBL/GenBank/DDBJ whole genome shotgun (WGS) entry which is preliminary data.</text>
</comment>
<dbReference type="PANTHER" id="PTHR40448:SF1">
    <property type="entry name" value="TWO-COMPONENT SENSOR HISTIDINE KINASE"/>
    <property type="match status" value="1"/>
</dbReference>
<dbReference type="RefSeq" id="WP_161869000.1">
    <property type="nucleotide sequence ID" value="NZ_JAQFAM010000004.1"/>
</dbReference>
<feature type="domain" description="Sensor histidine kinase NatK-like C-terminal" evidence="2">
    <location>
        <begin position="321"/>
        <end position="418"/>
    </location>
</feature>
<keyword evidence="1" id="KW-0812">Transmembrane</keyword>
<accession>A0ABV0EY52</accession>
<dbReference type="Gene3D" id="3.30.565.10">
    <property type="entry name" value="Histidine kinase-like ATPase, C-terminal domain"/>
    <property type="match status" value="1"/>
</dbReference>
<reference evidence="3" key="2">
    <citation type="submission" date="2024-02" db="EMBL/GenBank/DDBJ databases">
        <title>The Genome Sequence of Enterococcus diestrammenae JM9A.</title>
        <authorList>
            <person name="Earl A."/>
            <person name="Manson A."/>
            <person name="Gilmore M."/>
            <person name="Sanders J."/>
            <person name="Shea T."/>
            <person name="Howe W."/>
            <person name="Livny J."/>
            <person name="Cuomo C."/>
            <person name="Neafsey D."/>
            <person name="Birren B."/>
        </authorList>
    </citation>
    <scope>NUCLEOTIDE SEQUENCE</scope>
    <source>
        <strain evidence="3">JM9A</strain>
    </source>
</reference>
<feature type="transmembrane region" description="Helical" evidence="1">
    <location>
        <begin position="135"/>
        <end position="154"/>
    </location>
</feature>
<feature type="transmembrane region" description="Helical" evidence="1">
    <location>
        <begin position="31"/>
        <end position="60"/>
    </location>
</feature>
<dbReference type="InterPro" id="IPR032834">
    <property type="entry name" value="NatK-like_C"/>
</dbReference>
<organism evidence="3 4">
    <name type="scientific">Enterococcus diestrammenae</name>
    <dbReference type="NCBI Taxonomy" id="1155073"/>
    <lineage>
        <taxon>Bacteria</taxon>
        <taxon>Bacillati</taxon>
        <taxon>Bacillota</taxon>
        <taxon>Bacilli</taxon>
        <taxon>Lactobacillales</taxon>
        <taxon>Enterococcaceae</taxon>
        <taxon>Enterococcus</taxon>
    </lineage>
</organism>
<feature type="transmembrane region" description="Helical" evidence="1">
    <location>
        <begin position="102"/>
        <end position="123"/>
    </location>
</feature>
<evidence type="ECO:0000259" key="2">
    <source>
        <dbReference type="Pfam" id="PF14501"/>
    </source>
</evidence>